<protein>
    <submittedName>
        <fullName evidence="2">Uncharacterized protein</fullName>
    </submittedName>
</protein>
<evidence type="ECO:0000313" key="2">
    <source>
        <dbReference type="EMBL" id="POS69772.1"/>
    </source>
</evidence>
<dbReference type="InParanoid" id="A0A2P5HHQ2"/>
<proteinExistence type="predicted"/>
<comment type="caution">
    <text evidence="2">The sequence shown here is derived from an EMBL/GenBank/DDBJ whole genome shotgun (WGS) entry which is preliminary data.</text>
</comment>
<organism evidence="2 3">
    <name type="scientific">Diaporthe helianthi</name>
    <dbReference type="NCBI Taxonomy" id="158607"/>
    <lineage>
        <taxon>Eukaryota</taxon>
        <taxon>Fungi</taxon>
        <taxon>Dikarya</taxon>
        <taxon>Ascomycota</taxon>
        <taxon>Pezizomycotina</taxon>
        <taxon>Sordariomycetes</taxon>
        <taxon>Sordariomycetidae</taxon>
        <taxon>Diaporthales</taxon>
        <taxon>Diaporthaceae</taxon>
        <taxon>Diaporthe</taxon>
    </lineage>
</organism>
<reference evidence="2" key="1">
    <citation type="submission" date="2017-09" db="EMBL/GenBank/DDBJ databases">
        <title>Polyketide synthases of a Diaporthe helianthi virulent isolate.</title>
        <authorList>
            <person name="Baroncelli R."/>
        </authorList>
    </citation>
    <scope>NUCLEOTIDE SEQUENCE [LARGE SCALE GENOMIC DNA]</scope>
    <source>
        <strain evidence="2">7/96</strain>
    </source>
</reference>
<evidence type="ECO:0000256" key="1">
    <source>
        <dbReference type="SAM" id="SignalP"/>
    </source>
</evidence>
<evidence type="ECO:0000313" key="3">
    <source>
        <dbReference type="Proteomes" id="UP000094444"/>
    </source>
</evidence>
<name>A0A2P5HHQ2_DIAHE</name>
<dbReference type="EMBL" id="MAVT02002002">
    <property type="protein sequence ID" value="POS69772.1"/>
    <property type="molecule type" value="Genomic_DNA"/>
</dbReference>
<dbReference type="OrthoDB" id="10417978at2759"/>
<feature type="chain" id="PRO_5015187391" evidence="1">
    <location>
        <begin position="20"/>
        <end position="76"/>
    </location>
</feature>
<feature type="signal peptide" evidence="1">
    <location>
        <begin position="1"/>
        <end position="19"/>
    </location>
</feature>
<gene>
    <name evidence="2" type="ORF">DHEL01_v211834</name>
</gene>
<keyword evidence="3" id="KW-1185">Reference proteome</keyword>
<dbReference type="Proteomes" id="UP000094444">
    <property type="component" value="Unassembled WGS sequence"/>
</dbReference>
<dbReference type="AlphaFoldDB" id="A0A2P5HHQ2"/>
<sequence>MKTVAILAALAFCATSVMAAGECVYTNGNWWCGSDPQSCFACGEDGKPYLAYTCEAGTFCYDLSSQVGAYCSHGTY</sequence>
<keyword evidence="1" id="KW-0732">Signal</keyword>
<accession>A0A2P5HHQ2</accession>